<gene>
    <name evidence="2" type="ORF">ERX46_04900</name>
</gene>
<comment type="caution">
    <text evidence="2">The sequence shown here is derived from an EMBL/GenBank/DDBJ whole genome shotgun (WGS) entry which is preliminary data.</text>
</comment>
<name>A0A4Q4KMX0_9FLAO</name>
<dbReference type="PANTHER" id="PTHR35535">
    <property type="entry name" value="HEAT SHOCK PROTEIN HSLJ"/>
    <property type="match status" value="1"/>
</dbReference>
<dbReference type="InterPro" id="IPR053147">
    <property type="entry name" value="Hsp_HslJ-like"/>
</dbReference>
<dbReference type="Pfam" id="PF03724">
    <property type="entry name" value="META"/>
    <property type="match status" value="1"/>
</dbReference>
<organism evidence="2 3">
    <name type="scientific">Brumimicrobium glaciale</name>
    <dbReference type="NCBI Taxonomy" id="200475"/>
    <lineage>
        <taxon>Bacteria</taxon>
        <taxon>Pseudomonadati</taxon>
        <taxon>Bacteroidota</taxon>
        <taxon>Flavobacteriia</taxon>
        <taxon>Flavobacteriales</taxon>
        <taxon>Crocinitomicaceae</taxon>
        <taxon>Brumimicrobium</taxon>
    </lineage>
</organism>
<dbReference type="PANTHER" id="PTHR35535:SF1">
    <property type="entry name" value="HEAT SHOCK PROTEIN HSLJ"/>
    <property type="match status" value="1"/>
</dbReference>
<dbReference type="OrthoDB" id="5348860at2"/>
<dbReference type="PROSITE" id="PS51257">
    <property type="entry name" value="PROKAR_LIPOPROTEIN"/>
    <property type="match status" value="1"/>
</dbReference>
<dbReference type="InterPro" id="IPR005184">
    <property type="entry name" value="DUF306_Meta_HslJ"/>
</dbReference>
<accession>A0A4Q4KMX0</accession>
<evidence type="ECO:0000313" key="2">
    <source>
        <dbReference type="EMBL" id="RYM34715.1"/>
    </source>
</evidence>
<protein>
    <submittedName>
        <fullName evidence="2">META domain-containing protein</fullName>
    </submittedName>
</protein>
<sequence length="256" mass="28693">MKKITVLLLSFTLLSLGSCGNSKERENKSNDKVTSEVSHQDISGVDFHAESKDDSWKLSITFDGKIVFTDTENDIQFMAEENELIVAQGADVVNVMAQNATHVIRVNIDIADCMRDGKQVNIMIRKIKVKDGLDYTGCGYYRGTPQLHDIWALHQINGKEISADQFPKELPHFEFNLVTKQMSGFAGCNQVNGALKFEYNKMIIEPLSSTKMYCGEASNHENEILNILRSQPIYSLNNLHLTLESTVGSITLKKVD</sequence>
<keyword evidence="3" id="KW-1185">Reference proteome</keyword>
<dbReference type="AlphaFoldDB" id="A0A4Q4KMX0"/>
<dbReference type="EMBL" id="SETE01000002">
    <property type="protein sequence ID" value="RYM34715.1"/>
    <property type="molecule type" value="Genomic_DNA"/>
</dbReference>
<dbReference type="Proteomes" id="UP000293952">
    <property type="component" value="Unassembled WGS sequence"/>
</dbReference>
<dbReference type="RefSeq" id="WP_130092724.1">
    <property type="nucleotide sequence ID" value="NZ_SETE01000002.1"/>
</dbReference>
<reference evidence="2 3" key="1">
    <citation type="submission" date="2019-02" db="EMBL/GenBank/DDBJ databases">
        <title>Genome sequence of the sea-ice species Brumimicrobium glaciale.</title>
        <authorList>
            <person name="Bowman J.P."/>
        </authorList>
    </citation>
    <scope>NUCLEOTIDE SEQUENCE [LARGE SCALE GENOMIC DNA]</scope>
    <source>
        <strain evidence="2 3">IC156</strain>
    </source>
</reference>
<proteinExistence type="predicted"/>
<evidence type="ECO:0000313" key="3">
    <source>
        <dbReference type="Proteomes" id="UP000293952"/>
    </source>
</evidence>
<dbReference type="InterPro" id="IPR038670">
    <property type="entry name" value="HslJ-like_sf"/>
</dbReference>
<feature type="domain" description="DUF306" evidence="1">
    <location>
        <begin position="148"/>
        <end position="248"/>
    </location>
</feature>
<evidence type="ECO:0000259" key="1">
    <source>
        <dbReference type="Pfam" id="PF03724"/>
    </source>
</evidence>
<dbReference type="Gene3D" id="2.40.128.270">
    <property type="match status" value="1"/>
</dbReference>